<evidence type="ECO:0000313" key="3">
    <source>
        <dbReference type="Proteomes" id="UP000749646"/>
    </source>
</evidence>
<keyword evidence="3" id="KW-1185">Reference proteome</keyword>
<feature type="compositionally biased region" description="Acidic residues" evidence="1">
    <location>
        <begin position="59"/>
        <end position="69"/>
    </location>
</feature>
<organism evidence="2 3">
    <name type="scientific">Modicella reniformis</name>
    <dbReference type="NCBI Taxonomy" id="1440133"/>
    <lineage>
        <taxon>Eukaryota</taxon>
        <taxon>Fungi</taxon>
        <taxon>Fungi incertae sedis</taxon>
        <taxon>Mucoromycota</taxon>
        <taxon>Mortierellomycotina</taxon>
        <taxon>Mortierellomycetes</taxon>
        <taxon>Mortierellales</taxon>
        <taxon>Mortierellaceae</taxon>
        <taxon>Modicella</taxon>
    </lineage>
</organism>
<dbReference type="AlphaFoldDB" id="A0A9P6M7D2"/>
<gene>
    <name evidence="2" type="ORF">BGZ65_009324</name>
</gene>
<comment type="caution">
    <text evidence="2">The sequence shown here is derived from an EMBL/GenBank/DDBJ whole genome shotgun (WGS) entry which is preliminary data.</text>
</comment>
<accession>A0A9P6M7D2</accession>
<dbReference type="Proteomes" id="UP000749646">
    <property type="component" value="Unassembled WGS sequence"/>
</dbReference>
<reference evidence="2" key="1">
    <citation type="journal article" date="2020" name="Fungal Divers.">
        <title>Resolving the Mortierellaceae phylogeny through synthesis of multi-gene phylogenetics and phylogenomics.</title>
        <authorList>
            <person name="Vandepol N."/>
            <person name="Liber J."/>
            <person name="Desiro A."/>
            <person name="Na H."/>
            <person name="Kennedy M."/>
            <person name="Barry K."/>
            <person name="Grigoriev I.V."/>
            <person name="Miller A.N."/>
            <person name="O'Donnell K."/>
            <person name="Stajich J.E."/>
            <person name="Bonito G."/>
        </authorList>
    </citation>
    <scope>NUCLEOTIDE SEQUENCE</scope>
    <source>
        <strain evidence="2">MES-2147</strain>
    </source>
</reference>
<feature type="compositionally biased region" description="Basic and acidic residues" evidence="1">
    <location>
        <begin position="70"/>
        <end position="82"/>
    </location>
</feature>
<proteinExistence type="predicted"/>
<dbReference type="OrthoDB" id="515401at2759"/>
<name>A0A9P6M7D2_9FUNG</name>
<dbReference type="EMBL" id="JAAAHW010004556">
    <property type="protein sequence ID" value="KAF9973317.1"/>
    <property type="molecule type" value="Genomic_DNA"/>
</dbReference>
<feature type="non-terminal residue" evidence="2">
    <location>
        <position position="1"/>
    </location>
</feature>
<feature type="non-terminal residue" evidence="2">
    <location>
        <position position="82"/>
    </location>
</feature>
<feature type="region of interest" description="Disordered" evidence="1">
    <location>
        <begin position="1"/>
        <end position="82"/>
    </location>
</feature>
<evidence type="ECO:0000313" key="2">
    <source>
        <dbReference type="EMBL" id="KAF9973317.1"/>
    </source>
</evidence>
<evidence type="ECO:0000256" key="1">
    <source>
        <dbReference type="SAM" id="MobiDB-lite"/>
    </source>
</evidence>
<sequence length="82" mass="8635">PSLDGKKAAPTSRLPESLLSSTIDFPKPKPRKKQPSEVGSPGPSTGGEYHGSHPAVEDISNEEVSEEDEAAKQAKEDPLAAQ</sequence>
<protein>
    <submittedName>
        <fullName evidence="2">Uncharacterized protein</fullName>
    </submittedName>
</protein>